<dbReference type="RefSeq" id="WP_085544840.1">
    <property type="nucleotide sequence ID" value="NZ_FXBB01000019.1"/>
</dbReference>
<keyword evidence="3" id="KW-1185">Reference proteome</keyword>
<dbReference type="NCBIfam" id="TIGR01300">
    <property type="entry name" value="CPA3_mnhG_phaG"/>
    <property type="match status" value="1"/>
</dbReference>
<dbReference type="InterPro" id="IPR005133">
    <property type="entry name" value="PhaG_MnhG_YufB"/>
</dbReference>
<dbReference type="EMBL" id="FXBB01000019">
    <property type="protein sequence ID" value="SMG34113.1"/>
    <property type="molecule type" value="Genomic_DNA"/>
</dbReference>
<keyword evidence="1" id="KW-1133">Transmembrane helix</keyword>
<dbReference type="NCBIfam" id="NF009314">
    <property type="entry name" value="PRK12674.1-2"/>
    <property type="match status" value="1"/>
</dbReference>
<dbReference type="STRING" id="561720.SAMN06275492_11934"/>
<dbReference type="GO" id="GO:0015385">
    <property type="term" value="F:sodium:proton antiporter activity"/>
    <property type="evidence" value="ECO:0007669"/>
    <property type="project" value="TreeGrafter"/>
</dbReference>
<evidence type="ECO:0000313" key="3">
    <source>
        <dbReference type="Proteomes" id="UP000193355"/>
    </source>
</evidence>
<sequence>MKIFIDLTSGLCLLFGVFFSVASVIGLLRFPDVYTRLHAGTKALSGGAILVLIGVAMKMGSWQGAVKAVLVIFFFLATNPLASHAIARACYRHGIVPYGTDLEGYRDSIEGERK</sequence>
<gene>
    <name evidence="2" type="ORF">SAMN06275492_11934</name>
</gene>
<evidence type="ECO:0000256" key="1">
    <source>
        <dbReference type="SAM" id="Phobius"/>
    </source>
</evidence>
<dbReference type="Pfam" id="PF03334">
    <property type="entry name" value="PhaG_MnhG_YufB"/>
    <property type="match status" value="1"/>
</dbReference>
<dbReference type="PANTHER" id="PTHR34703:SF1">
    <property type="entry name" value="ANTIPORTER SUBUNIT MNHG2-RELATED"/>
    <property type="match status" value="1"/>
</dbReference>
<dbReference type="PANTHER" id="PTHR34703">
    <property type="entry name" value="ANTIPORTER SUBUNIT MNHG2-RELATED"/>
    <property type="match status" value="1"/>
</dbReference>
<dbReference type="AlphaFoldDB" id="A0A1X7K0H4"/>
<name>A0A1X7K0H4_9BACT</name>
<feature type="transmembrane region" description="Helical" evidence="1">
    <location>
        <begin position="37"/>
        <end position="56"/>
    </location>
</feature>
<feature type="transmembrane region" description="Helical" evidence="1">
    <location>
        <begin position="12"/>
        <end position="31"/>
    </location>
</feature>
<protein>
    <submittedName>
        <fullName evidence="2">Multisubunit sodium/proton antiporter, MrpG subunit</fullName>
    </submittedName>
</protein>
<keyword evidence="1" id="KW-0812">Transmembrane</keyword>
<proteinExistence type="predicted"/>
<organism evidence="2 3">
    <name type="scientific">Dethiosulfovibrio salsuginis</name>
    <dbReference type="NCBI Taxonomy" id="561720"/>
    <lineage>
        <taxon>Bacteria</taxon>
        <taxon>Thermotogati</taxon>
        <taxon>Synergistota</taxon>
        <taxon>Synergistia</taxon>
        <taxon>Synergistales</taxon>
        <taxon>Dethiosulfovibrionaceae</taxon>
        <taxon>Dethiosulfovibrio</taxon>
    </lineage>
</organism>
<accession>A0A1X7K0H4</accession>
<dbReference type="Proteomes" id="UP000193355">
    <property type="component" value="Unassembled WGS sequence"/>
</dbReference>
<feature type="transmembrane region" description="Helical" evidence="1">
    <location>
        <begin position="68"/>
        <end position="87"/>
    </location>
</feature>
<keyword evidence="1" id="KW-0472">Membrane</keyword>
<dbReference type="OrthoDB" id="9806575at2"/>
<reference evidence="3" key="1">
    <citation type="submission" date="2017-04" db="EMBL/GenBank/DDBJ databases">
        <authorList>
            <person name="Varghese N."/>
            <person name="Submissions S."/>
        </authorList>
    </citation>
    <scope>NUCLEOTIDE SEQUENCE [LARGE SCALE GENOMIC DNA]</scope>
    <source>
        <strain evidence="3">USBA 82</strain>
    </source>
</reference>
<evidence type="ECO:0000313" key="2">
    <source>
        <dbReference type="EMBL" id="SMG34113.1"/>
    </source>
</evidence>